<gene>
    <name evidence="4" type="ORF">FRX31_028321</name>
</gene>
<dbReference type="SUPFAM" id="SSF158615">
    <property type="entry name" value="RbcX-like"/>
    <property type="match status" value="1"/>
</dbReference>
<dbReference type="OrthoDB" id="513226at2759"/>
<dbReference type="PANTHER" id="PTHR33791:SF12">
    <property type="entry name" value="CHAPERONIN-LIKE RBCX PROTEIN 1, CHLOROPLASTIC"/>
    <property type="match status" value="1"/>
</dbReference>
<dbReference type="InterPro" id="IPR038052">
    <property type="entry name" value="Chaperonin_RbcX_sf"/>
</dbReference>
<accession>A0A7J6VBQ7</accession>
<dbReference type="GO" id="GO:0044183">
    <property type="term" value="F:protein folding chaperone"/>
    <property type="evidence" value="ECO:0007669"/>
    <property type="project" value="InterPro"/>
</dbReference>
<name>A0A7J6VBQ7_THATH</name>
<reference evidence="4 5" key="1">
    <citation type="submission" date="2020-06" db="EMBL/GenBank/DDBJ databases">
        <title>Transcriptomic and genomic resources for Thalictrum thalictroides and T. hernandezii: Facilitating candidate gene discovery in an emerging model plant lineage.</title>
        <authorList>
            <person name="Arias T."/>
            <person name="Riano-Pachon D.M."/>
            <person name="Di Stilio V.S."/>
        </authorList>
    </citation>
    <scope>NUCLEOTIDE SEQUENCE [LARGE SCALE GENOMIC DNA]</scope>
    <source>
        <strain evidence="5">cv. WT478/WT964</strain>
        <tissue evidence="4">Leaves</tissue>
    </source>
</reference>
<keyword evidence="2" id="KW-0143">Chaperone</keyword>
<keyword evidence="5" id="KW-1185">Reference proteome</keyword>
<dbReference type="PANTHER" id="PTHR33791">
    <property type="entry name" value="CHAPERONIN-LIKE RBCX PROTEIN 1, CHLOROPLASTIC"/>
    <property type="match status" value="1"/>
</dbReference>
<evidence type="ECO:0000313" key="4">
    <source>
        <dbReference type="EMBL" id="KAF5182091.1"/>
    </source>
</evidence>
<comment type="caution">
    <text evidence="4">The sequence shown here is derived from an EMBL/GenBank/DDBJ whole genome shotgun (WGS) entry which is preliminary data.</text>
</comment>
<proteinExistence type="predicted"/>
<dbReference type="Proteomes" id="UP000554482">
    <property type="component" value="Unassembled WGS sequence"/>
</dbReference>
<dbReference type="EMBL" id="JABWDY010035257">
    <property type="protein sequence ID" value="KAF5182091.1"/>
    <property type="molecule type" value="Genomic_DNA"/>
</dbReference>
<evidence type="ECO:0000256" key="1">
    <source>
        <dbReference type="ARBA" id="ARBA00022531"/>
    </source>
</evidence>
<evidence type="ECO:0000256" key="3">
    <source>
        <dbReference type="ARBA" id="ARBA00023300"/>
    </source>
</evidence>
<dbReference type="GO" id="GO:0110102">
    <property type="term" value="P:ribulose bisphosphate carboxylase complex assembly"/>
    <property type="evidence" value="ECO:0007669"/>
    <property type="project" value="InterPro"/>
</dbReference>
<keyword evidence="1" id="KW-0602">Photosynthesis</keyword>
<evidence type="ECO:0000313" key="5">
    <source>
        <dbReference type="Proteomes" id="UP000554482"/>
    </source>
</evidence>
<dbReference type="Gene3D" id="1.10.1200.210">
    <property type="entry name" value="Chaperonin-like RbcX"/>
    <property type="match status" value="1"/>
</dbReference>
<keyword evidence="3" id="KW-0120">Carbon dioxide fixation</keyword>
<sequence length="97" mass="10932">MPKPCKQRSSQPSRIHCNKMFVPGFGEASPESKAAKNLNGFFTYVAVKIVLAQLEIKVLHRHGRFHPKEVPVRTLVPVPLLSLYATTYNRLLKCVMA</sequence>
<dbReference type="GO" id="GO:0015979">
    <property type="term" value="P:photosynthesis"/>
    <property type="evidence" value="ECO:0007669"/>
    <property type="project" value="UniProtKB-KW"/>
</dbReference>
<evidence type="ECO:0000256" key="2">
    <source>
        <dbReference type="ARBA" id="ARBA00023186"/>
    </source>
</evidence>
<dbReference type="GO" id="GO:0015977">
    <property type="term" value="P:carbon fixation"/>
    <property type="evidence" value="ECO:0007669"/>
    <property type="project" value="UniProtKB-KW"/>
</dbReference>
<dbReference type="InterPro" id="IPR003435">
    <property type="entry name" value="Chaperonin_RcbX"/>
</dbReference>
<protein>
    <submittedName>
        <fullName evidence="4">Chaperonin-like rbcx protein 1 protein</fullName>
    </submittedName>
</protein>
<organism evidence="4 5">
    <name type="scientific">Thalictrum thalictroides</name>
    <name type="common">Rue-anemone</name>
    <name type="synonym">Anemone thalictroides</name>
    <dbReference type="NCBI Taxonomy" id="46969"/>
    <lineage>
        <taxon>Eukaryota</taxon>
        <taxon>Viridiplantae</taxon>
        <taxon>Streptophyta</taxon>
        <taxon>Embryophyta</taxon>
        <taxon>Tracheophyta</taxon>
        <taxon>Spermatophyta</taxon>
        <taxon>Magnoliopsida</taxon>
        <taxon>Ranunculales</taxon>
        <taxon>Ranunculaceae</taxon>
        <taxon>Thalictroideae</taxon>
        <taxon>Thalictrum</taxon>
    </lineage>
</organism>
<dbReference type="AlphaFoldDB" id="A0A7J6VBQ7"/>